<dbReference type="CTD" id="20216579"/>
<organism evidence="2 3">
    <name type="scientific">Helobdella robusta</name>
    <name type="common">Californian leech</name>
    <dbReference type="NCBI Taxonomy" id="6412"/>
    <lineage>
        <taxon>Eukaryota</taxon>
        <taxon>Metazoa</taxon>
        <taxon>Spiralia</taxon>
        <taxon>Lophotrochozoa</taxon>
        <taxon>Annelida</taxon>
        <taxon>Clitellata</taxon>
        <taxon>Hirudinea</taxon>
        <taxon>Rhynchobdellida</taxon>
        <taxon>Glossiphoniidae</taxon>
        <taxon>Helobdella</taxon>
    </lineage>
</organism>
<gene>
    <name evidence="2" type="primary">20216579</name>
    <name evidence="1" type="ORF">HELRODRAFT_86185</name>
</gene>
<dbReference type="GeneID" id="20216579"/>
<sequence>PNKAHNHDQQQHYHHGIRDLRCLLPHEHPFHWQPPHHYYFYREHPHYFHTLPRPHHYHHQPHHHHHHLNHSCLYTINNSTTQNHYTTAC</sequence>
<dbReference type="KEGG" id="hro:HELRODRAFT_86185"/>
<keyword evidence="3" id="KW-1185">Reference proteome</keyword>
<dbReference type="AlphaFoldDB" id="T1G682"/>
<dbReference type="RefSeq" id="XP_009025902.1">
    <property type="nucleotide sequence ID" value="XM_009027654.1"/>
</dbReference>
<proteinExistence type="predicted"/>
<evidence type="ECO:0000313" key="2">
    <source>
        <dbReference type="EnsemblMetazoa" id="HelroP86185"/>
    </source>
</evidence>
<reference evidence="3" key="1">
    <citation type="submission" date="2012-12" db="EMBL/GenBank/DDBJ databases">
        <authorList>
            <person name="Hellsten U."/>
            <person name="Grimwood J."/>
            <person name="Chapman J.A."/>
            <person name="Shapiro H."/>
            <person name="Aerts A."/>
            <person name="Otillar R.P."/>
            <person name="Terry A.Y."/>
            <person name="Boore J.L."/>
            <person name="Simakov O."/>
            <person name="Marletaz F."/>
            <person name="Cho S.-J."/>
            <person name="Edsinger-Gonzales E."/>
            <person name="Havlak P."/>
            <person name="Kuo D.-H."/>
            <person name="Larsson T."/>
            <person name="Lv J."/>
            <person name="Arendt D."/>
            <person name="Savage R."/>
            <person name="Osoegawa K."/>
            <person name="de Jong P."/>
            <person name="Lindberg D.R."/>
            <person name="Seaver E.C."/>
            <person name="Weisblat D.A."/>
            <person name="Putnam N.H."/>
            <person name="Grigoriev I.V."/>
            <person name="Rokhsar D.S."/>
        </authorList>
    </citation>
    <scope>NUCLEOTIDE SEQUENCE</scope>
</reference>
<dbReference type="InParanoid" id="T1G682"/>
<reference evidence="2" key="3">
    <citation type="submission" date="2015-06" db="UniProtKB">
        <authorList>
            <consortium name="EnsemblMetazoa"/>
        </authorList>
    </citation>
    <scope>IDENTIFICATION</scope>
</reference>
<dbReference type="EMBL" id="KB097496">
    <property type="protein sequence ID" value="ESN96000.1"/>
    <property type="molecule type" value="Genomic_DNA"/>
</dbReference>
<dbReference type="EnsemblMetazoa" id="HelroT86185">
    <property type="protein sequence ID" value="HelroP86185"/>
    <property type="gene ID" value="HelroG86185"/>
</dbReference>
<evidence type="ECO:0000313" key="3">
    <source>
        <dbReference type="Proteomes" id="UP000015101"/>
    </source>
</evidence>
<reference evidence="1 3" key="2">
    <citation type="journal article" date="2013" name="Nature">
        <title>Insights into bilaterian evolution from three spiralian genomes.</title>
        <authorList>
            <person name="Simakov O."/>
            <person name="Marletaz F."/>
            <person name="Cho S.J."/>
            <person name="Edsinger-Gonzales E."/>
            <person name="Havlak P."/>
            <person name="Hellsten U."/>
            <person name="Kuo D.H."/>
            <person name="Larsson T."/>
            <person name="Lv J."/>
            <person name="Arendt D."/>
            <person name="Savage R."/>
            <person name="Osoegawa K."/>
            <person name="de Jong P."/>
            <person name="Grimwood J."/>
            <person name="Chapman J.A."/>
            <person name="Shapiro H."/>
            <person name="Aerts A."/>
            <person name="Otillar R.P."/>
            <person name="Terry A.Y."/>
            <person name="Boore J.L."/>
            <person name="Grigoriev I.V."/>
            <person name="Lindberg D.R."/>
            <person name="Seaver E.C."/>
            <person name="Weisblat D.A."/>
            <person name="Putnam N.H."/>
            <person name="Rokhsar D.S."/>
        </authorList>
    </citation>
    <scope>NUCLEOTIDE SEQUENCE</scope>
</reference>
<name>T1G682_HELRO</name>
<dbReference type="Proteomes" id="UP000015101">
    <property type="component" value="Unassembled WGS sequence"/>
</dbReference>
<evidence type="ECO:0000313" key="1">
    <source>
        <dbReference type="EMBL" id="ESN96000.1"/>
    </source>
</evidence>
<dbReference type="EMBL" id="AMQM01006626">
    <property type="status" value="NOT_ANNOTATED_CDS"/>
    <property type="molecule type" value="Genomic_DNA"/>
</dbReference>
<dbReference type="HOGENOM" id="CLU_2461059_0_0_1"/>
<protein>
    <submittedName>
        <fullName evidence="1 2">Uncharacterized protein</fullName>
    </submittedName>
</protein>
<accession>T1G682</accession>